<dbReference type="EMBL" id="CP012029">
    <property type="protein sequence ID" value="ALO27536.1"/>
    <property type="molecule type" value="Genomic_DNA"/>
</dbReference>
<feature type="signal peptide" evidence="1">
    <location>
        <begin position="1"/>
        <end position="23"/>
    </location>
</feature>
<name>A0A0E3BAJ4_LEPBO</name>
<dbReference type="Proteomes" id="UP000058857">
    <property type="component" value="Chromosome 1"/>
</dbReference>
<accession>A0A0E3BAJ4</accession>
<dbReference type="RefSeq" id="WP_002734237.1">
    <property type="nucleotide sequence ID" value="NZ_CP012029.1"/>
</dbReference>
<protein>
    <submittedName>
        <fullName evidence="2">LemA domain protein</fullName>
    </submittedName>
</protein>
<evidence type="ECO:0000313" key="3">
    <source>
        <dbReference type="Proteomes" id="UP000058857"/>
    </source>
</evidence>
<dbReference type="AlphaFoldDB" id="A0A0E3BAJ4"/>
<evidence type="ECO:0000256" key="1">
    <source>
        <dbReference type="SAM" id="SignalP"/>
    </source>
</evidence>
<gene>
    <name evidence="2" type="ORF">LBBP_03340</name>
</gene>
<sequence length="56" mass="6520">MKMKIHLKLLLVFTLTLASLVFSNCSYNTIQEEDEAVTASWAEILNQYQRKSDNLR</sequence>
<dbReference type="PATRIC" id="fig|280505.15.peg.3258"/>
<proteinExistence type="predicted"/>
<organism evidence="2">
    <name type="scientific">Leptospira borgpetersenii serovar Ballum</name>
    <dbReference type="NCBI Taxonomy" id="280505"/>
    <lineage>
        <taxon>Bacteria</taxon>
        <taxon>Pseudomonadati</taxon>
        <taxon>Spirochaetota</taxon>
        <taxon>Spirochaetia</taxon>
        <taxon>Leptospirales</taxon>
        <taxon>Leptospiraceae</taxon>
        <taxon>Leptospira</taxon>
    </lineage>
</organism>
<dbReference type="GeneID" id="61173129"/>
<evidence type="ECO:0000313" key="2">
    <source>
        <dbReference type="EMBL" id="ALO27536.1"/>
    </source>
</evidence>
<keyword evidence="1" id="KW-0732">Signal</keyword>
<reference evidence="2 3" key="1">
    <citation type="journal article" date="2015" name="PLoS Negl. Trop. Dis.">
        <title>Distribution of Plasmids in Distinct Leptospira Pathogenic Species.</title>
        <authorList>
            <person name="Wang Y."/>
            <person name="Zhuang X."/>
            <person name="Zhong Y."/>
            <person name="Zhang C."/>
            <person name="Zhang Y."/>
            <person name="Zeng L."/>
            <person name="Zhu Y."/>
            <person name="He P."/>
            <person name="Dong K."/>
            <person name="Pal U."/>
            <person name="Guo X."/>
            <person name="Qin J."/>
        </authorList>
    </citation>
    <scope>NUCLEOTIDE SEQUENCE [LARGE SCALE GENOMIC DNA]</scope>
    <source>
        <strain evidence="2 3">56604</strain>
    </source>
</reference>
<feature type="chain" id="PRO_5044365730" evidence="1">
    <location>
        <begin position="24"/>
        <end position="56"/>
    </location>
</feature>